<sequence length="112" mass="10863">MPTDWGQMSESAKDPVAAAAARLEAAVERLGRAAAAARGAIAAARAEATGGAAAPAQGGGAAVAAGAGRAELAALAERLDATILKLRAALGEEAEDAAGAATEREGGQAWDR</sequence>
<reference evidence="1 2" key="1">
    <citation type="journal article" date="2014" name="Int. J. Syst. Evol. Microbiol.">
        <title>Complete genome sequence of Corynebacterium casei LMG S-19264T (=DSM 44701T), isolated from a smear-ripened cheese.</title>
        <authorList>
            <consortium name="US DOE Joint Genome Institute (JGI-PGF)"/>
            <person name="Walter F."/>
            <person name="Albersmeier A."/>
            <person name="Kalinowski J."/>
            <person name="Ruckert C."/>
        </authorList>
    </citation>
    <scope>NUCLEOTIDE SEQUENCE [LARGE SCALE GENOMIC DNA]</scope>
    <source>
        <strain evidence="1 2">CGMCC 1.16330</strain>
    </source>
</reference>
<keyword evidence="2" id="KW-1185">Reference proteome</keyword>
<organism evidence="1 2">
    <name type="scientific">Caldovatus sediminis</name>
    <dbReference type="NCBI Taxonomy" id="2041189"/>
    <lineage>
        <taxon>Bacteria</taxon>
        <taxon>Pseudomonadati</taxon>
        <taxon>Pseudomonadota</taxon>
        <taxon>Alphaproteobacteria</taxon>
        <taxon>Acetobacterales</taxon>
        <taxon>Roseomonadaceae</taxon>
        <taxon>Caldovatus</taxon>
    </lineage>
</organism>
<name>A0A8J2ZA87_9PROT</name>
<evidence type="ECO:0000313" key="2">
    <source>
        <dbReference type="Proteomes" id="UP000597507"/>
    </source>
</evidence>
<proteinExistence type="predicted"/>
<comment type="caution">
    <text evidence="1">The sequence shown here is derived from an EMBL/GenBank/DDBJ whole genome shotgun (WGS) entry which is preliminary data.</text>
</comment>
<accession>A0A8J2ZA87</accession>
<evidence type="ECO:0000313" key="1">
    <source>
        <dbReference type="EMBL" id="GGG27668.1"/>
    </source>
</evidence>
<gene>
    <name evidence="1" type="ORF">GCM10010964_14490</name>
</gene>
<dbReference type="Proteomes" id="UP000597507">
    <property type="component" value="Unassembled WGS sequence"/>
</dbReference>
<dbReference type="RefSeq" id="WP_188899333.1">
    <property type="nucleotide sequence ID" value="NZ_BMKS01000003.1"/>
</dbReference>
<dbReference type="EMBL" id="BMKS01000003">
    <property type="protein sequence ID" value="GGG27668.1"/>
    <property type="molecule type" value="Genomic_DNA"/>
</dbReference>
<dbReference type="AlphaFoldDB" id="A0A8J2ZA87"/>
<protein>
    <submittedName>
        <fullName evidence="1">Uncharacterized protein</fullName>
    </submittedName>
</protein>